<comment type="caution">
    <text evidence="1">The sequence shown here is derived from an EMBL/GenBank/DDBJ whole genome shotgun (WGS) entry which is preliminary data.</text>
</comment>
<sequence length="111" mass="12156">MRSQIGAIAKALIQALRKVGGLLRRRLPGVEIESECHCAAGYQGEFLPMPLDPNPVQRSTEMLDGLHDGHVAIHLVRRLLGDATCGRQLEGPPLVKTEISKRHGSQCRTQV</sequence>
<proteinExistence type="predicted"/>
<reference evidence="1 2" key="1">
    <citation type="submission" date="2020-05" db="EMBL/GenBank/DDBJ databases">
        <title>Whole genome shotgun sequence of Streptomyces microflavus NBRC 13062.</title>
        <authorList>
            <person name="Komaki H."/>
            <person name="Tamura T."/>
        </authorList>
    </citation>
    <scope>NUCLEOTIDE SEQUENCE [LARGE SCALE GENOMIC DNA]</scope>
    <source>
        <strain evidence="1 2">NBRC 13062</strain>
    </source>
</reference>
<dbReference type="Proteomes" id="UP000498740">
    <property type="component" value="Unassembled WGS sequence"/>
</dbReference>
<gene>
    <name evidence="1" type="ORF">Smic_78770</name>
</gene>
<dbReference type="EMBL" id="BLWD01000002">
    <property type="protein sequence ID" value="GFN09321.1"/>
    <property type="molecule type" value="Genomic_DNA"/>
</dbReference>
<name>A0A7J0D3L4_STRMI</name>
<organism evidence="1 2">
    <name type="scientific">Streptomyces microflavus</name>
    <name type="common">Streptomyces lipmanii</name>
    <dbReference type="NCBI Taxonomy" id="1919"/>
    <lineage>
        <taxon>Bacteria</taxon>
        <taxon>Bacillati</taxon>
        <taxon>Actinomycetota</taxon>
        <taxon>Actinomycetes</taxon>
        <taxon>Kitasatosporales</taxon>
        <taxon>Streptomycetaceae</taxon>
        <taxon>Streptomyces</taxon>
    </lineage>
</organism>
<dbReference type="AlphaFoldDB" id="A0A7J0D3L4"/>
<protein>
    <submittedName>
        <fullName evidence="1">Uncharacterized protein</fullName>
    </submittedName>
</protein>
<evidence type="ECO:0000313" key="1">
    <source>
        <dbReference type="EMBL" id="GFN09321.1"/>
    </source>
</evidence>
<evidence type="ECO:0000313" key="2">
    <source>
        <dbReference type="Proteomes" id="UP000498740"/>
    </source>
</evidence>
<accession>A0A7J0D3L4</accession>